<evidence type="ECO:0000313" key="2">
    <source>
        <dbReference type="EMBL" id="QLL34149.1"/>
    </source>
</evidence>
<dbReference type="KEGG" id="tgb:HG536_0F04760"/>
<proteinExistence type="predicted"/>
<dbReference type="GO" id="GO:0008270">
    <property type="term" value="F:zinc ion binding"/>
    <property type="evidence" value="ECO:0007669"/>
    <property type="project" value="InterPro"/>
</dbReference>
<dbReference type="Pfam" id="PF19259">
    <property type="entry name" value="Ty3_capsid"/>
    <property type="match status" value="1"/>
</dbReference>
<dbReference type="InterPro" id="IPR045358">
    <property type="entry name" value="Ty3_capsid"/>
</dbReference>
<dbReference type="OrthoDB" id="1936908at2759"/>
<accession>A0A7G3ZKW3</accession>
<dbReference type="Proteomes" id="UP000515788">
    <property type="component" value="Chromosome 6"/>
</dbReference>
<dbReference type="GeneID" id="59327364"/>
<dbReference type="SUPFAM" id="SSF57756">
    <property type="entry name" value="Retrovirus zinc finger-like domains"/>
    <property type="match status" value="1"/>
</dbReference>
<dbReference type="AlphaFoldDB" id="A0A7G3ZKW3"/>
<dbReference type="GO" id="GO:0003676">
    <property type="term" value="F:nucleic acid binding"/>
    <property type="evidence" value="ECO:0007669"/>
    <property type="project" value="InterPro"/>
</dbReference>
<dbReference type="EMBL" id="CP059251">
    <property type="protein sequence ID" value="QLL34149.1"/>
    <property type="molecule type" value="Genomic_DNA"/>
</dbReference>
<name>A0A7G3ZKW3_9SACH</name>
<keyword evidence="3" id="KW-1185">Reference proteome</keyword>
<reference evidence="2 3" key="1">
    <citation type="submission" date="2020-06" db="EMBL/GenBank/DDBJ databases">
        <title>The yeast mating-type switching endonuclease HO is a domesticated member of an unorthodox homing genetic element family.</title>
        <authorList>
            <person name="Coughlan A.Y."/>
            <person name="Lombardi L."/>
            <person name="Braun-Galleani S."/>
            <person name="Martos A.R."/>
            <person name="Galeote V."/>
            <person name="Bigey F."/>
            <person name="Dequin S."/>
            <person name="Byrne K.P."/>
            <person name="Wolfe K.H."/>
        </authorList>
    </citation>
    <scope>NUCLEOTIDE SEQUENCE [LARGE SCALE GENOMIC DNA]</scope>
    <source>
        <strain evidence="2 3">CBS764</strain>
    </source>
</reference>
<sequence>MVVERVGHTNADEVQVDSTLTQLRYCKQRGSLEAYNKEYNALSAAIPDELLSPKCKQSFYLSGLEKSLQITVRNLRPDSLETAMILASNSCGEDRSAECATNTHRATDTDRRKDHLADGDDLDTQKEIDAIRTGYKRRRPDPSDTHRVKLTEKERRLLQKFGLCFKCRAGKHWAKNCPETRPS</sequence>
<gene>
    <name evidence="2" type="ORF">HG536_0F04760</name>
</gene>
<feature type="domain" description="Ty3 transposon capsid-like protein" evidence="1">
    <location>
        <begin position="22"/>
        <end position="93"/>
    </location>
</feature>
<evidence type="ECO:0000259" key="1">
    <source>
        <dbReference type="Pfam" id="PF19259"/>
    </source>
</evidence>
<evidence type="ECO:0000313" key="3">
    <source>
        <dbReference type="Proteomes" id="UP000515788"/>
    </source>
</evidence>
<protein>
    <recommendedName>
        <fullName evidence="1">Ty3 transposon capsid-like protein domain-containing protein</fullName>
    </recommendedName>
</protein>
<dbReference type="RefSeq" id="XP_037140823.1">
    <property type="nucleotide sequence ID" value="XM_037284927.1"/>
</dbReference>
<dbReference type="InterPro" id="IPR036875">
    <property type="entry name" value="Znf_CCHC_sf"/>
</dbReference>
<organism evidence="2 3">
    <name type="scientific">Torulaspora globosa</name>
    <dbReference type="NCBI Taxonomy" id="48254"/>
    <lineage>
        <taxon>Eukaryota</taxon>
        <taxon>Fungi</taxon>
        <taxon>Dikarya</taxon>
        <taxon>Ascomycota</taxon>
        <taxon>Saccharomycotina</taxon>
        <taxon>Saccharomycetes</taxon>
        <taxon>Saccharomycetales</taxon>
        <taxon>Saccharomycetaceae</taxon>
        <taxon>Torulaspora</taxon>
    </lineage>
</organism>